<dbReference type="STRING" id="1121919.SAMN02745975_02728"/>
<feature type="transmembrane region" description="Helical" evidence="1">
    <location>
        <begin position="12"/>
        <end position="41"/>
    </location>
</feature>
<keyword evidence="1" id="KW-1133">Transmembrane helix</keyword>
<dbReference type="AlphaFoldDB" id="A0A1M6LNI5"/>
<keyword evidence="1" id="KW-0472">Membrane</keyword>
<organism evidence="2 3">
    <name type="scientific">Geosporobacter subterraneus DSM 17957</name>
    <dbReference type="NCBI Taxonomy" id="1121919"/>
    <lineage>
        <taxon>Bacteria</taxon>
        <taxon>Bacillati</taxon>
        <taxon>Bacillota</taxon>
        <taxon>Clostridia</taxon>
        <taxon>Peptostreptococcales</taxon>
        <taxon>Thermotaleaceae</taxon>
        <taxon>Geosporobacter</taxon>
    </lineage>
</organism>
<evidence type="ECO:0000313" key="2">
    <source>
        <dbReference type="EMBL" id="SHJ72756.1"/>
    </source>
</evidence>
<proteinExistence type="predicted"/>
<reference evidence="3" key="1">
    <citation type="submission" date="2016-11" db="EMBL/GenBank/DDBJ databases">
        <authorList>
            <person name="Varghese N."/>
            <person name="Submissions S."/>
        </authorList>
    </citation>
    <scope>NUCLEOTIDE SEQUENCE [LARGE SCALE GENOMIC DNA]</scope>
    <source>
        <strain evidence="3">DSM 17957</strain>
    </source>
</reference>
<feature type="transmembrane region" description="Helical" evidence="1">
    <location>
        <begin position="110"/>
        <end position="132"/>
    </location>
</feature>
<dbReference type="OrthoDB" id="9786132at2"/>
<feature type="transmembrane region" description="Helical" evidence="1">
    <location>
        <begin position="87"/>
        <end position="104"/>
    </location>
</feature>
<evidence type="ECO:0000313" key="3">
    <source>
        <dbReference type="Proteomes" id="UP000184536"/>
    </source>
</evidence>
<dbReference type="RefSeq" id="WP_110941810.1">
    <property type="nucleotide sequence ID" value="NZ_FQZV01000038.1"/>
</dbReference>
<evidence type="ECO:0008006" key="4">
    <source>
        <dbReference type="Google" id="ProtNLM"/>
    </source>
</evidence>
<dbReference type="EMBL" id="FQZV01000038">
    <property type="protein sequence ID" value="SHJ72756.1"/>
    <property type="molecule type" value="Genomic_DNA"/>
</dbReference>
<evidence type="ECO:0000256" key="1">
    <source>
        <dbReference type="SAM" id="Phobius"/>
    </source>
</evidence>
<keyword evidence="3" id="KW-1185">Reference proteome</keyword>
<keyword evidence="1" id="KW-0812">Transmembrane</keyword>
<dbReference type="Proteomes" id="UP000184536">
    <property type="component" value="Unassembled WGS sequence"/>
</dbReference>
<name>A0A1M6LNI5_9FIRM</name>
<accession>A0A1M6LNI5</accession>
<gene>
    <name evidence="2" type="ORF">SAMN02745975_02728</name>
</gene>
<protein>
    <recommendedName>
        <fullName evidence="4">4Fe-4S binding domain-containing protein</fullName>
    </recommendedName>
</protein>
<sequence length="169" mass="19002">MAKIKSHQGWSWVLLVAFLVLSILDIRFGLLGFICMGTPIYHAIRGRGKIHCSKYCPRGSLLGKFLQRLSFENEMPSFMKGKKTKNLLLGLMLLMFSISIYHAGFDVQAISFAIFRLMTVSLVLGVFMGIIYKPRSWCIVCPMGHATGLIRDFQKANTQGKQTNQDHAA</sequence>